<dbReference type="PROSITE" id="PS00109">
    <property type="entry name" value="PROTEIN_KINASE_TYR"/>
    <property type="match status" value="1"/>
</dbReference>
<keyword evidence="3" id="KW-1185">Reference proteome</keyword>
<dbReference type="Proteomes" id="UP000054018">
    <property type="component" value="Unassembled WGS sequence"/>
</dbReference>
<dbReference type="Pfam" id="PF17667">
    <property type="entry name" value="Pkinase_fungal"/>
    <property type="match status" value="1"/>
</dbReference>
<dbReference type="SUPFAM" id="SSF56112">
    <property type="entry name" value="Protein kinase-like (PK-like)"/>
    <property type="match status" value="1"/>
</dbReference>
<feature type="domain" description="Fungal-type protein kinase" evidence="1">
    <location>
        <begin position="2"/>
        <end position="77"/>
    </location>
</feature>
<evidence type="ECO:0000259" key="1">
    <source>
        <dbReference type="Pfam" id="PF17667"/>
    </source>
</evidence>
<dbReference type="GO" id="GO:0004672">
    <property type="term" value="F:protein kinase activity"/>
    <property type="evidence" value="ECO:0007669"/>
    <property type="project" value="InterPro"/>
</dbReference>
<dbReference type="InterPro" id="IPR040976">
    <property type="entry name" value="Pkinase_fungal"/>
</dbReference>
<dbReference type="HOGENOM" id="CLU_2405424_0_0_1"/>
<dbReference type="InterPro" id="IPR011009">
    <property type="entry name" value="Kinase-like_dom_sf"/>
</dbReference>
<dbReference type="InterPro" id="IPR008266">
    <property type="entry name" value="Tyr_kinase_AS"/>
</dbReference>
<accession>A0A0C9XZ43</accession>
<proteinExistence type="predicted"/>
<reference evidence="2 3" key="1">
    <citation type="submission" date="2014-04" db="EMBL/GenBank/DDBJ databases">
        <authorList>
            <consortium name="DOE Joint Genome Institute"/>
            <person name="Kuo A."/>
            <person name="Kohler A."/>
            <person name="Costa M.D."/>
            <person name="Nagy L.G."/>
            <person name="Floudas D."/>
            <person name="Copeland A."/>
            <person name="Barry K.W."/>
            <person name="Cichocki N."/>
            <person name="Veneault-Fourrey C."/>
            <person name="LaButti K."/>
            <person name="Lindquist E.A."/>
            <person name="Lipzen A."/>
            <person name="Lundell T."/>
            <person name="Morin E."/>
            <person name="Murat C."/>
            <person name="Sun H."/>
            <person name="Tunlid A."/>
            <person name="Henrissat B."/>
            <person name="Grigoriev I.V."/>
            <person name="Hibbett D.S."/>
            <person name="Martin F."/>
            <person name="Nordberg H.P."/>
            <person name="Cantor M.N."/>
            <person name="Hua S.X."/>
        </authorList>
    </citation>
    <scope>NUCLEOTIDE SEQUENCE [LARGE SCALE GENOMIC DNA]</scope>
    <source>
        <strain evidence="2 3">441</strain>
    </source>
</reference>
<name>A0A0C9XZ43_9AGAM</name>
<reference evidence="3" key="2">
    <citation type="submission" date="2015-01" db="EMBL/GenBank/DDBJ databases">
        <title>Evolutionary Origins and Diversification of the Mycorrhizal Mutualists.</title>
        <authorList>
            <consortium name="DOE Joint Genome Institute"/>
            <consortium name="Mycorrhizal Genomics Consortium"/>
            <person name="Kohler A."/>
            <person name="Kuo A."/>
            <person name="Nagy L.G."/>
            <person name="Floudas D."/>
            <person name="Copeland A."/>
            <person name="Barry K.W."/>
            <person name="Cichocki N."/>
            <person name="Veneault-Fourrey C."/>
            <person name="LaButti K."/>
            <person name="Lindquist E.A."/>
            <person name="Lipzen A."/>
            <person name="Lundell T."/>
            <person name="Morin E."/>
            <person name="Murat C."/>
            <person name="Riley R."/>
            <person name="Ohm R."/>
            <person name="Sun H."/>
            <person name="Tunlid A."/>
            <person name="Henrissat B."/>
            <person name="Grigoriev I.V."/>
            <person name="Hibbett D.S."/>
            <person name="Martin F."/>
        </authorList>
    </citation>
    <scope>NUCLEOTIDE SEQUENCE [LARGE SCALE GENOMIC DNA]</scope>
    <source>
        <strain evidence="3">441</strain>
    </source>
</reference>
<evidence type="ECO:0000313" key="3">
    <source>
        <dbReference type="Proteomes" id="UP000054018"/>
    </source>
</evidence>
<protein>
    <recommendedName>
        <fullName evidence="1">Fungal-type protein kinase domain-containing protein</fullName>
    </recommendedName>
</protein>
<dbReference type="EMBL" id="KN833819">
    <property type="protein sequence ID" value="KIK17810.1"/>
    <property type="molecule type" value="Genomic_DNA"/>
</dbReference>
<sequence>HTHYQLLLDLIGEWLTNFTSSWQLVQAIHDALLAHREEYVVGILHRDISAGNIIIFLGHGYLIDWDLAKARSMQKPGQLTCAVCGADFSMFTF</sequence>
<dbReference type="Gene3D" id="1.10.510.10">
    <property type="entry name" value="Transferase(Phosphotransferase) domain 1"/>
    <property type="match status" value="1"/>
</dbReference>
<gene>
    <name evidence="2" type="ORF">PISMIDRAFT_110701</name>
</gene>
<dbReference type="AlphaFoldDB" id="A0A0C9XZ43"/>
<feature type="non-terminal residue" evidence="2">
    <location>
        <position position="93"/>
    </location>
</feature>
<evidence type="ECO:0000313" key="2">
    <source>
        <dbReference type="EMBL" id="KIK17810.1"/>
    </source>
</evidence>
<dbReference type="OrthoDB" id="2747778at2759"/>
<organism evidence="2 3">
    <name type="scientific">Pisolithus microcarpus 441</name>
    <dbReference type="NCBI Taxonomy" id="765257"/>
    <lineage>
        <taxon>Eukaryota</taxon>
        <taxon>Fungi</taxon>
        <taxon>Dikarya</taxon>
        <taxon>Basidiomycota</taxon>
        <taxon>Agaricomycotina</taxon>
        <taxon>Agaricomycetes</taxon>
        <taxon>Agaricomycetidae</taxon>
        <taxon>Boletales</taxon>
        <taxon>Sclerodermatineae</taxon>
        <taxon>Pisolithaceae</taxon>
        <taxon>Pisolithus</taxon>
    </lineage>
</organism>